<sequence>MISYEDAYQIAQSKESSPVASASRIPNGWVFGYRQSRGEDGITIPGGPHPLAVFEDGHVQIVAIPFSEAFELMDSITERDLPLPDGE</sequence>
<gene>
    <name evidence="1" type="ORF">Tam10B_0221</name>
</gene>
<comment type="caution">
    <text evidence="1">The sequence shown here is derived from an EMBL/GenBank/DDBJ whole genome shotgun (WGS) entry which is preliminary data.</text>
</comment>
<name>A0A229W042_9BIFI</name>
<dbReference type="AlphaFoldDB" id="A0A229W042"/>
<dbReference type="RefSeq" id="WP_093959442.1">
    <property type="nucleotide sequence ID" value="NZ_NEWD01000004.1"/>
</dbReference>
<evidence type="ECO:0000313" key="2">
    <source>
        <dbReference type="Proteomes" id="UP000215433"/>
    </source>
</evidence>
<protein>
    <recommendedName>
        <fullName evidence="3">Immunity protein 35 domain-containing protein</fullName>
    </recommendedName>
</protein>
<dbReference type="OrthoDB" id="9781261at2"/>
<evidence type="ECO:0000313" key="1">
    <source>
        <dbReference type="EMBL" id="OXN01221.1"/>
    </source>
</evidence>
<dbReference type="Proteomes" id="UP000215433">
    <property type="component" value="Unassembled WGS sequence"/>
</dbReference>
<organism evidence="1 2">
    <name type="scientific">Bifidobacterium vansinderenii</name>
    <dbReference type="NCBI Taxonomy" id="1984871"/>
    <lineage>
        <taxon>Bacteria</taxon>
        <taxon>Bacillati</taxon>
        <taxon>Actinomycetota</taxon>
        <taxon>Actinomycetes</taxon>
        <taxon>Bifidobacteriales</taxon>
        <taxon>Bifidobacteriaceae</taxon>
        <taxon>Bifidobacterium</taxon>
    </lineage>
</organism>
<accession>A0A229W042</accession>
<reference evidence="1 2" key="1">
    <citation type="submission" date="2017-05" db="EMBL/GenBank/DDBJ databases">
        <title>Bifidobacterium vansinderenii sp. nov.</title>
        <authorList>
            <person name="Lugli G.A."/>
            <person name="Duranti S."/>
            <person name="Mangifesta M."/>
        </authorList>
    </citation>
    <scope>NUCLEOTIDE SEQUENCE [LARGE SCALE GENOMIC DNA]</scope>
    <source>
        <strain evidence="1 2">Tam10B</strain>
    </source>
</reference>
<evidence type="ECO:0008006" key="3">
    <source>
        <dbReference type="Google" id="ProtNLM"/>
    </source>
</evidence>
<proteinExistence type="predicted"/>
<keyword evidence="2" id="KW-1185">Reference proteome</keyword>
<dbReference type="EMBL" id="NEWD01000004">
    <property type="protein sequence ID" value="OXN01221.1"/>
    <property type="molecule type" value="Genomic_DNA"/>
</dbReference>